<proteinExistence type="predicted"/>
<name>A0ABN1ED30_9PROT</name>
<reference evidence="1 2" key="1">
    <citation type="journal article" date="2019" name="Int. J. Syst. Evol. Microbiol.">
        <title>The Global Catalogue of Microorganisms (GCM) 10K type strain sequencing project: providing services to taxonomists for standard genome sequencing and annotation.</title>
        <authorList>
            <consortium name="The Broad Institute Genomics Platform"/>
            <consortium name="The Broad Institute Genome Sequencing Center for Infectious Disease"/>
            <person name="Wu L."/>
            <person name="Ma J."/>
        </authorList>
    </citation>
    <scope>NUCLEOTIDE SEQUENCE [LARGE SCALE GENOMIC DNA]</scope>
    <source>
        <strain evidence="1 2">JCM 15089</strain>
    </source>
</reference>
<comment type="caution">
    <text evidence="1">The sequence shown here is derived from an EMBL/GenBank/DDBJ whole genome shotgun (WGS) entry which is preliminary data.</text>
</comment>
<accession>A0ABN1ED30</accession>
<sequence>MLRREKPLAVFSEVDGDFVAILRRYLRMFDRHVKTGEFVKRELVESIPAGPQGSHRDVHLILYAPPEDVWRIDAMIELRGKLGAWTLTDERKEGMLLGYTDAENDAWIASRYGRK</sequence>
<dbReference type="EMBL" id="BAAADD010000002">
    <property type="protein sequence ID" value="GAA0564094.1"/>
    <property type="molecule type" value="Genomic_DNA"/>
</dbReference>
<dbReference type="Proteomes" id="UP001499951">
    <property type="component" value="Unassembled WGS sequence"/>
</dbReference>
<evidence type="ECO:0000313" key="1">
    <source>
        <dbReference type="EMBL" id="GAA0564094.1"/>
    </source>
</evidence>
<evidence type="ECO:0000313" key="2">
    <source>
        <dbReference type="Proteomes" id="UP001499951"/>
    </source>
</evidence>
<organism evidence="1 2">
    <name type="scientific">Rhizomicrobium electricum</name>
    <dbReference type="NCBI Taxonomy" id="480070"/>
    <lineage>
        <taxon>Bacteria</taxon>
        <taxon>Pseudomonadati</taxon>
        <taxon>Pseudomonadota</taxon>
        <taxon>Alphaproteobacteria</taxon>
        <taxon>Micropepsales</taxon>
        <taxon>Micropepsaceae</taxon>
        <taxon>Rhizomicrobium</taxon>
    </lineage>
</organism>
<keyword evidence="2" id="KW-1185">Reference proteome</keyword>
<gene>
    <name evidence="1" type="ORF">GCM10008942_10660</name>
</gene>
<protein>
    <submittedName>
        <fullName evidence="1">Uncharacterized protein</fullName>
    </submittedName>
</protein>